<proteinExistence type="inferred from homology"/>
<dbReference type="EMBL" id="CAJVPI010000452">
    <property type="protein sequence ID" value="CAG8536938.1"/>
    <property type="molecule type" value="Genomic_DNA"/>
</dbReference>
<protein>
    <submittedName>
        <fullName evidence="4">520_t:CDS:1</fullName>
    </submittedName>
</protein>
<reference evidence="4" key="1">
    <citation type="submission" date="2021-06" db="EMBL/GenBank/DDBJ databases">
        <authorList>
            <person name="Kallberg Y."/>
            <person name="Tangrot J."/>
            <person name="Rosling A."/>
        </authorList>
    </citation>
    <scope>NUCLEOTIDE SEQUENCE</scope>
    <source>
        <strain evidence="4">BR232B</strain>
    </source>
</reference>
<keyword evidence="5" id="KW-1185">Reference proteome</keyword>
<feature type="compositionally biased region" description="Basic and acidic residues" evidence="2">
    <location>
        <begin position="128"/>
        <end position="142"/>
    </location>
</feature>
<gene>
    <name evidence="4" type="ORF">PBRASI_LOCUS4394</name>
</gene>
<evidence type="ECO:0000256" key="2">
    <source>
        <dbReference type="SAM" id="MobiDB-lite"/>
    </source>
</evidence>
<dbReference type="OrthoDB" id="6255506at2759"/>
<accession>A0A9N9FHN2</accession>
<evidence type="ECO:0000313" key="4">
    <source>
        <dbReference type="EMBL" id="CAG8536938.1"/>
    </source>
</evidence>
<dbReference type="Pfam" id="PF08574">
    <property type="entry name" value="Iwr1"/>
    <property type="match status" value="1"/>
</dbReference>
<comment type="similarity">
    <text evidence="1">Belongs to the IWR1/SLC7A6OS family.</text>
</comment>
<evidence type="ECO:0000313" key="5">
    <source>
        <dbReference type="Proteomes" id="UP000789739"/>
    </source>
</evidence>
<feature type="compositionally biased region" description="Acidic residues" evidence="2">
    <location>
        <begin position="143"/>
        <end position="155"/>
    </location>
</feature>
<comment type="caution">
    <text evidence="4">The sequence shown here is derived from an EMBL/GenBank/DDBJ whole genome shotgun (WGS) entry which is preliminary data.</text>
</comment>
<dbReference type="Proteomes" id="UP000789739">
    <property type="component" value="Unassembled WGS sequence"/>
</dbReference>
<feature type="region of interest" description="Disordered" evidence="2">
    <location>
        <begin position="84"/>
        <end position="155"/>
    </location>
</feature>
<organism evidence="4 5">
    <name type="scientific">Paraglomus brasilianum</name>
    <dbReference type="NCBI Taxonomy" id="144538"/>
    <lineage>
        <taxon>Eukaryota</taxon>
        <taxon>Fungi</taxon>
        <taxon>Fungi incertae sedis</taxon>
        <taxon>Mucoromycota</taxon>
        <taxon>Glomeromycotina</taxon>
        <taxon>Glomeromycetes</taxon>
        <taxon>Paraglomerales</taxon>
        <taxon>Paraglomeraceae</taxon>
        <taxon>Paraglomus</taxon>
    </lineage>
</organism>
<name>A0A9N9FHN2_9GLOM</name>
<feature type="domain" description="Transcription factor Iwr1" evidence="3">
    <location>
        <begin position="52"/>
        <end position="120"/>
    </location>
</feature>
<evidence type="ECO:0000259" key="3">
    <source>
        <dbReference type="Pfam" id="PF08574"/>
    </source>
</evidence>
<sequence>MEDTFKMYDAVKETEVQKNDDSETMNHFASLVQEYLTLQDRPIEHPPEAGIEYVYDIFYKEDDSNPPTANNRWQNVASAIWADGENEVLPDEDSSGSQYFTEDEDSNAEDHYTHDYPDEDEVYSDQDSDYHEADFYDSHDVIDSDNDYEEEDDAV</sequence>
<evidence type="ECO:0000256" key="1">
    <source>
        <dbReference type="ARBA" id="ARBA00010218"/>
    </source>
</evidence>
<feature type="compositionally biased region" description="Acidic residues" evidence="2">
    <location>
        <begin position="117"/>
        <end position="127"/>
    </location>
</feature>
<dbReference type="InterPro" id="IPR013883">
    <property type="entry name" value="TF_Iwr1_dom"/>
</dbReference>
<dbReference type="AlphaFoldDB" id="A0A9N9FHN2"/>
<feature type="compositionally biased region" description="Acidic residues" evidence="2">
    <location>
        <begin position="84"/>
        <end position="94"/>
    </location>
</feature>